<dbReference type="SUPFAM" id="SSF53328">
    <property type="entry name" value="Formyltransferase"/>
    <property type="match status" value="1"/>
</dbReference>
<evidence type="ECO:0000259" key="7">
    <source>
        <dbReference type="Pfam" id="PF02911"/>
    </source>
</evidence>
<dbReference type="InterPro" id="IPR041711">
    <property type="entry name" value="Met-tRNA-FMT_N"/>
</dbReference>
<dbReference type="SUPFAM" id="SSF50486">
    <property type="entry name" value="FMT C-terminal domain-like"/>
    <property type="match status" value="1"/>
</dbReference>
<dbReference type="AlphaFoldDB" id="A0A0S4N3R5"/>
<sequence length="321" mass="35682">MGTPEFAIPSLEVLLKNGYEICAVVTAPDEPKGRGYKLSPPPVKVFALQNNLKVLQPQNLKDPNFINEIKKISPDLIVVVAFRILPKEVFSIPPLGTINVHASLLPKYRGAAPINWAIINGEKETGVTTFFIDEKVDAGNIILQKKIEIGQDETAGELHDKLAKLGAEALLETVKIIQTGKVQTVKQDESLATPAPKIKKEMCQINWTEMKAEHVHNFVRGLSPNPGAFTFLNGKILKIYRTKLVEKTSEAADLKPGQIIVDGDSIFAVCSDLKLVQILEIQIEGKKKLKSEEFLRGYKLKTGDNFEVIEINELRKILKRE</sequence>
<dbReference type="PANTHER" id="PTHR11138:SF5">
    <property type="entry name" value="METHIONYL-TRNA FORMYLTRANSFERASE, MITOCHONDRIAL"/>
    <property type="match status" value="1"/>
</dbReference>
<accession>A0A0S4N3R5</accession>
<name>A0A0S4N3R5_9BACT</name>
<dbReference type="HAMAP" id="MF_00182">
    <property type="entry name" value="Formyl_trans"/>
    <property type="match status" value="1"/>
</dbReference>
<evidence type="ECO:0000256" key="2">
    <source>
        <dbReference type="ARBA" id="ARBA00012261"/>
    </source>
</evidence>
<dbReference type="EMBL" id="FAOO01000007">
    <property type="protein sequence ID" value="CUU05352.1"/>
    <property type="molecule type" value="Genomic_DNA"/>
</dbReference>
<dbReference type="Proteomes" id="UP000320623">
    <property type="component" value="Unassembled WGS sequence"/>
</dbReference>
<dbReference type="Pfam" id="PF02911">
    <property type="entry name" value="Formyl_trans_C"/>
    <property type="match status" value="1"/>
</dbReference>
<evidence type="ECO:0000259" key="6">
    <source>
        <dbReference type="Pfam" id="PF00551"/>
    </source>
</evidence>
<dbReference type="NCBIfam" id="TIGR00460">
    <property type="entry name" value="fmt"/>
    <property type="match status" value="1"/>
</dbReference>
<keyword evidence="9" id="KW-1185">Reference proteome</keyword>
<dbReference type="GO" id="GO:0004479">
    <property type="term" value="F:methionyl-tRNA formyltransferase activity"/>
    <property type="evidence" value="ECO:0007669"/>
    <property type="project" value="UniProtKB-UniRule"/>
</dbReference>
<evidence type="ECO:0000256" key="1">
    <source>
        <dbReference type="ARBA" id="ARBA00010699"/>
    </source>
</evidence>
<comment type="catalytic activity">
    <reaction evidence="5">
        <text>L-methionyl-tRNA(fMet) + (6R)-10-formyltetrahydrofolate = N-formyl-L-methionyl-tRNA(fMet) + (6S)-5,6,7,8-tetrahydrofolate + H(+)</text>
        <dbReference type="Rhea" id="RHEA:24380"/>
        <dbReference type="Rhea" id="RHEA-COMP:9952"/>
        <dbReference type="Rhea" id="RHEA-COMP:9953"/>
        <dbReference type="ChEBI" id="CHEBI:15378"/>
        <dbReference type="ChEBI" id="CHEBI:57453"/>
        <dbReference type="ChEBI" id="CHEBI:78530"/>
        <dbReference type="ChEBI" id="CHEBI:78844"/>
        <dbReference type="ChEBI" id="CHEBI:195366"/>
        <dbReference type="EC" id="2.1.2.9"/>
    </reaction>
</comment>
<evidence type="ECO:0000313" key="8">
    <source>
        <dbReference type="EMBL" id="CUU05352.1"/>
    </source>
</evidence>
<dbReference type="GO" id="GO:0005829">
    <property type="term" value="C:cytosol"/>
    <property type="evidence" value="ECO:0007669"/>
    <property type="project" value="TreeGrafter"/>
</dbReference>
<feature type="binding site" evidence="5">
    <location>
        <begin position="103"/>
        <end position="106"/>
    </location>
    <ligand>
        <name>(6S)-5,6,7,8-tetrahydrofolate</name>
        <dbReference type="ChEBI" id="CHEBI:57453"/>
    </ligand>
</feature>
<evidence type="ECO:0000256" key="3">
    <source>
        <dbReference type="ARBA" id="ARBA00022679"/>
    </source>
</evidence>
<dbReference type="InterPro" id="IPR002376">
    <property type="entry name" value="Formyl_transf_N"/>
</dbReference>
<organism evidence="8 9">
    <name type="scientific">Candidatus Thermokryptus mobilis</name>
    <dbReference type="NCBI Taxonomy" id="1643428"/>
    <lineage>
        <taxon>Bacteria</taxon>
        <taxon>Pseudomonadati</taxon>
        <taxon>Candidatus Kryptoniota</taxon>
        <taxon>Candidatus Thermokryptus</taxon>
    </lineage>
</organism>
<proteinExistence type="inferred from homology"/>
<dbReference type="Gene3D" id="3.40.50.12230">
    <property type="match status" value="1"/>
</dbReference>
<keyword evidence="4 5" id="KW-0648">Protein biosynthesis</keyword>
<dbReference type="CDD" id="cd08704">
    <property type="entry name" value="Met_tRNA_FMT_C"/>
    <property type="match status" value="1"/>
</dbReference>
<evidence type="ECO:0000313" key="9">
    <source>
        <dbReference type="Proteomes" id="UP000320623"/>
    </source>
</evidence>
<dbReference type="PANTHER" id="PTHR11138">
    <property type="entry name" value="METHIONYL-TRNA FORMYLTRANSFERASE"/>
    <property type="match status" value="1"/>
</dbReference>
<dbReference type="InterPro" id="IPR005793">
    <property type="entry name" value="Formyl_trans_C"/>
</dbReference>
<comment type="similarity">
    <text evidence="1 5">Belongs to the Fmt family.</text>
</comment>
<dbReference type="InterPro" id="IPR036477">
    <property type="entry name" value="Formyl_transf_N_sf"/>
</dbReference>
<protein>
    <recommendedName>
        <fullName evidence="2 5">Methionyl-tRNA formyltransferase</fullName>
        <ecNumber evidence="2 5">2.1.2.9</ecNumber>
    </recommendedName>
</protein>
<dbReference type="InterPro" id="IPR005794">
    <property type="entry name" value="Fmt"/>
</dbReference>
<dbReference type="Pfam" id="PF00551">
    <property type="entry name" value="Formyl_trans_N"/>
    <property type="match status" value="1"/>
</dbReference>
<dbReference type="EC" id="2.1.2.9" evidence="2 5"/>
<dbReference type="STRING" id="1643428.GCA_001442855_01206"/>
<dbReference type="InterPro" id="IPR044135">
    <property type="entry name" value="Met-tRNA-FMT_C"/>
</dbReference>
<gene>
    <name evidence="5" type="primary">fmt</name>
    <name evidence="8" type="ORF">JGI1_01233</name>
</gene>
<feature type="domain" description="Formyl transferase C-terminal" evidence="7">
    <location>
        <begin position="197"/>
        <end position="298"/>
    </location>
</feature>
<feature type="domain" description="Formyl transferase N-terminal" evidence="6">
    <location>
        <begin position="8"/>
        <end position="174"/>
    </location>
</feature>
<reference evidence="9" key="1">
    <citation type="submission" date="2015-11" db="EMBL/GenBank/DDBJ databases">
        <authorList>
            <person name="Varghese N."/>
        </authorList>
    </citation>
    <scope>NUCLEOTIDE SEQUENCE [LARGE SCALE GENOMIC DNA]</scope>
</reference>
<comment type="function">
    <text evidence="5">Attaches a formyl group to the free amino group of methionyl-tRNA(fMet). The formyl group appears to play a dual role in the initiator identity of N-formylmethionyl-tRNA by promoting its recognition by IF2 and preventing the misappropriation of this tRNA by the elongation apparatus.</text>
</comment>
<evidence type="ECO:0000256" key="4">
    <source>
        <dbReference type="ARBA" id="ARBA00022917"/>
    </source>
</evidence>
<dbReference type="InterPro" id="IPR011034">
    <property type="entry name" value="Formyl_transferase-like_C_sf"/>
</dbReference>
<dbReference type="CDD" id="cd08646">
    <property type="entry name" value="FMT_core_Met-tRNA-FMT_N"/>
    <property type="match status" value="1"/>
</dbReference>
<keyword evidence="3 5" id="KW-0808">Transferase</keyword>
<evidence type="ECO:0000256" key="5">
    <source>
        <dbReference type="HAMAP-Rule" id="MF_00182"/>
    </source>
</evidence>